<dbReference type="CDD" id="cd09272">
    <property type="entry name" value="RNase_HI_RT_Ty1"/>
    <property type="match status" value="1"/>
</dbReference>
<protein>
    <recommendedName>
        <fullName evidence="3">Retrovirus-related Pol polyprotein from transposon TNT 1-94</fullName>
    </recommendedName>
</protein>
<keyword evidence="2" id="KW-1185">Reference proteome</keyword>
<dbReference type="EMBL" id="CACSLK010000984">
    <property type="protein sequence ID" value="CAA0806720.1"/>
    <property type="molecule type" value="Genomic_DNA"/>
</dbReference>
<evidence type="ECO:0000313" key="1">
    <source>
        <dbReference type="EMBL" id="CAA0806720.1"/>
    </source>
</evidence>
<organism evidence="1 2">
    <name type="scientific">Striga hermonthica</name>
    <name type="common">Purple witchweed</name>
    <name type="synonym">Buchnera hermonthica</name>
    <dbReference type="NCBI Taxonomy" id="68872"/>
    <lineage>
        <taxon>Eukaryota</taxon>
        <taxon>Viridiplantae</taxon>
        <taxon>Streptophyta</taxon>
        <taxon>Embryophyta</taxon>
        <taxon>Tracheophyta</taxon>
        <taxon>Spermatophyta</taxon>
        <taxon>Magnoliopsida</taxon>
        <taxon>eudicotyledons</taxon>
        <taxon>Gunneridae</taxon>
        <taxon>Pentapetalae</taxon>
        <taxon>asterids</taxon>
        <taxon>lamiids</taxon>
        <taxon>Lamiales</taxon>
        <taxon>Orobanchaceae</taxon>
        <taxon>Buchnereae</taxon>
        <taxon>Striga</taxon>
    </lineage>
</organism>
<dbReference type="OrthoDB" id="1935999at2759"/>
<name>A0A9N7R1P4_STRHE</name>
<sequence>IKQERYNIHCDSQSALDLSKNAMYHSRTKHIDVRYHWLRQAVEDQQFKLEKIHTDENFADVMTKVVAGKKLQLCAELIGMEFM</sequence>
<gene>
    <name evidence="1" type="ORF">SHERM_09604</name>
</gene>
<feature type="non-terminal residue" evidence="1">
    <location>
        <position position="1"/>
    </location>
</feature>
<comment type="caution">
    <text evidence="1">The sequence shown here is derived from an EMBL/GenBank/DDBJ whole genome shotgun (WGS) entry which is preliminary data.</text>
</comment>
<dbReference type="Proteomes" id="UP001153555">
    <property type="component" value="Unassembled WGS sequence"/>
</dbReference>
<proteinExistence type="predicted"/>
<accession>A0A9N7R1P4</accession>
<evidence type="ECO:0008006" key="3">
    <source>
        <dbReference type="Google" id="ProtNLM"/>
    </source>
</evidence>
<dbReference type="AlphaFoldDB" id="A0A9N7R1P4"/>
<evidence type="ECO:0000313" key="2">
    <source>
        <dbReference type="Proteomes" id="UP001153555"/>
    </source>
</evidence>
<reference evidence="1" key="1">
    <citation type="submission" date="2019-12" db="EMBL/GenBank/DDBJ databases">
        <authorList>
            <person name="Scholes J."/>
        </authorList>
    </citation>
    <scope>NUCLEOTIDE SEQUENCE</scope>
</reference>